<dbReference type="InterPro" id="IPR056329">
    <property type="entry name" value="CON_HrpB"/>
</dbReference>
<evidence type="ECO:0000256" key="5">
    <source>
        <dbReference type="SAM" id="MobiDB-lite"/>
    </source>
</evidence>
<evidence type="ECO:0000259" key="6">
    <source>
        <dbReference type="PROSITE" id="PS51192"/>
    </source>
</evidence>
<reference evidence="8 9" key="1">
    <citation type="submission" date="2017-12" db="EMBL/GenBank/DDBJ databases">
        <authorList>
            <person name="Hurst M.R.H."/>
        </authorList>
    </citation>
    <scope>NUCLEOTIDE SEQUENCE [LARGE SCALE GENOMIC DNA]</scope>
    <source>
        <strain evidence="8 9">SY-3-19</strain>
    </source>
</reference>
<comment type="caution">
    <text evidence="8">The sequence shown here is derived from an EMBL/GenBank/DDBJ whole genome shotgun (WGS) entry which is preliminary data.</text>
</comment>
<dbReference type="SUPFAM" id="SSF52540">
    <property type="entry name" value="P-loop containing nucleoside triphosphate hydrolases"/>
    <property type="match status" value="1"/>
</dbReference>
<sequence length="813" mass="86980">MTALPIDAVTPQILSALETHSRLVLAAPPGAGKSTRLPLKLLDAPWLEGRRILLLEPRRIAARMAAERMAAALGEKVGGAVGLSTRVDRRVSNATRIEVVTDGLFTRRILDDPELSRIGAVLFDEFHERSLSADLGLVLALDAQEALREDLRLVVMSATLDVARMARALDAPAIESEGRQYPVQTIYLGKGRDRIDAQAASAVRRALKEQEGSVLVFLPGRGEILRTAERLEDLPGDVMVAPLYGALSPAEQDRAVSPAPAGKRKVVIATDIAESALTIEGVSTVIDAGLARMAQFDPASGASELVTRRASLASVDQRRGRAGRLGPGVCYRLWDEAATRGLKAHGDPEIVMSDLSGLALALAEWGERDPARLQFIDAPPKARYAGAVEQLRALGAVDETGALTPRGREMARLPMAAPLAAMVAGAEAGRERSLAAEIAALASEPGLGGPSTDIRDRLVRFRRDGSPRAKVLKAQAARWAGGAKERGDVKDAGRIVAAATPGMIARARPGLRGRYLLAIGREARLDEADALAGEPWLAVVGLTGSAKTQRITLAAPLSEAEALELGGVVEEERADYDPATKTLKARRVRALGAIVLSETPLARPRGETARKALIAALREYGFDLLSANASLRMVQARMEFAKRCGLDLPSADDDALLEAAEEWLAPLLGDPPSLDAPKDDAVREALLSRLPWEQRAAFDKFAPRFIEIPSGRRIEIDYVSEGAPSASARVQEFFGSAAHPTVGKGAPVTLHLLSPAGRPVAVTKDLPGFWKGGYRDMAKDMRARYPKHDWPDDPASARAHEGRTKARLSKEGE</sequence>
<feature type="domain" description="Helicase ATP-binding" evidence="6">
    <location>
        <begin position="14"/>
        <end position="178"/>
    </location>
</feature>
<proteinExistence type="predicted"/>
<dbReference type="AlphaFoldDB" id="A0A2S7K4U4"/>
<dbReference type="InterPro" id="IPR048333">
    <property type="entry name" value="HA2_WH"/>
</dbReference>
<organism evidence="8 9">
    <name type="scientific">Hyphococcus luteus</name>
    <dbReference type="NCBI Taxonomy" id="2058213"/>
    <lineage>
        <taxon>Bacteria</taxon>
        <taxon>Pseudomonadati</taxon>
        <taxon>Pseudomonadota</taxon>
        <taxon>Alphaproteobacteria</taxon>
        <taxon>Parvularculales</taxon>
        <taxon>Parvularculaceae</taxon>
        <taxon>Hyphococcus</taxon>
    </lineage>
</organism>
<dbReference type="SMART" id="SM00490">
    <property type="entry name" value="HELICc"/>
    <property type="match status" value="1"/>
</dbReference>
<evidence type="ECO:0000256" key="4">
    <source>
        <dbReference type="ARBA" id="ARBA00022840"/>
    </source>
</evidence>
<dbReference type="Pfam" id="PF04408">
    <property type="entry name" value="WHD_HA2"/>
    <property type="match status" value="1"/>
</dbReference>
<dbReference type="PANTHER" id="PTHR43519">
    <property type="entry name" value="ATP-DEPENDENT RNA HELICASE HRPB"/>
    <property type="match status" value="1"/>
</dbReference>
<evidence type="ECO:0000256" key="2">
    <source>
        <dbReference type="ARBA" id="ARBA00022801"/>
    </source>
</evidence>
<dbReference type="InterPro" id="IPR013689">
    <property type="entry name" value="RNA_helicase_ATP-dep_HrpB_C"/>
</dbReference>
<dbReference type="Proteomes" id="UP000239504">
    <property type="component" value="Unassembled WGS sequence"/>
</dbReference>
<dbReference type="Pfam" id="PF08482">
    <property type="entry name" value="HrpB_C"/>
    <property type="match status" value="1"/>
</dbReference>
<dbReference type="Pfam" id="PF24473">
    <property type="entry name" value="CON_HrpB"/>
    <property type="match status" value="1"/>
</dbReference>
<dbReference type="Gene3D" id="1.20.120.1080">
    <property type="match status" value="1"/>
</dbReference>
<protein>
    <submittedName>
        <fullName evidence="8">ATP-dependent helicase HrpB</fullName>
    </submittedName>
</protein>
<dbReference type="Pfam" id="PF00270">
    <property type="entry name" value="DEAD"/>
    <property type="match status" value="1"/>
</dbReference>
<dbReference type="PROSITE" id="PS51194">
    <property type="entry name" value="HELICASE_CTER"/>
    <property type="match status" value="1"/>
</dbReference>
<dbReference type="GO" id="GO:0004386">
    <property type="term" value="F:helicase activity"/>
    <property type="evidence" value="ECO:0007669"/>
    <property type="project" value="UniProtKB-KW"/>
</dbReference>
<keyword evidence="4" id="KW-0067">ATP-binding</keyword>
<dbReference type="OrthoDB" id="9805617at2"/>
<dbReference type="InterPro" id="IPR014001">
    <property type="entry name" value="Helicase_ATP-bd"/>
</dbReference>
<dbReference type="InterPro" id="IPR007502">
    <property type="entry name" value="Helicase-assoc_dom"/>
</dbReference>
<dbReference type="PIRSF" id="PIRSF005496">
    <property type="entry name" value="ATP_hel_hrpB"/>
    <property type="match status" value="1"/>
</dbReference>
<dbReference type="GO" id="GO:0005524">
    <property type="term" value="F:ATP binding"/>
    <property type="evidence" value="ECO:0007669"/>
    <property type="project" value="UniProtKB-KW"/>
</dbReference>
<name>A0A2S7K4U4_9PROT</name>
<dbReference type="SMART" id="SM00847">
    <property type="entry name" value="HA2"/>
    <property type="match status" value="1"/>
</dbReference>
<dbReference type="PANTHER" id="PTHR43519:SF1">
    <property type="entry name" value="ATP-DEPENDENT RNA HELICASE HRPB"/>
    <property type="match status" value="1"/>
</dbReference>
<feature type="domain" description="Helicase C-terminal" evidence="7">
    <location>
        <begin position="202"/>
        <end position="366"/>
    </location>
</feature>
<evidence type="ECO:0000313" key="8">
    <source>
        <dbReference type="EMBL" id="PQA87501.1"/>
    </source>
</evidence>
<feature type="region of interest" description="Disordered" evidence="5">
    <location>
        <begin position="785"/>
        <end position="813"/>
    </location>
</feature>
<keyword evidence="2" id="KW-0378">Hydrolase</keyword>
<dbReference type="InterPro" id="IPR049614">
    <property type="entry name" value="HrpB_DEXH"/>
</dbReference>
<dbReference type="RefSeq" id="WP_104830318.1">
    <property type="nucleotide sequence ID" value="NZ_PJCH01000007.1"/>
</dbReference>
<dbReference type="GO" id="GO:0016787">
    <property type="term" value="F:hydrolase activity"/>
    <property type="evidence" value="ECO:0007669"/>
    <property type="project" value="UniProtKB-KW"/>
</dbReference>
<dbReference type="InterPro" id="IPR001650">
    <property type="entry name" value="Helicase_C-like"/>
</dbReference>
<feature type="compositionally biased region" description="Basic and acidic residues" evidence="5">
    <location>
        <begin position="798"/>
        <end position="813"/>
    </location>
</feature>
<accession>A0A2S7K4U4</accession>
<keyword evidence="1" id="KW-0547">Nucleotide-binding</keyword>
<dbReference type="CDD" id="cd17990">
    <property type="entry name" value="DEXHc_HrpB"/>
    <property type="match status" value="1"/>
</dbReference>
<dbReference type="Pfam" id="PF00271">
    <property type="entry name" value="Helicase_C"/>
    <property type="match status" value="1"/>
</dbReference>
<keyword evidence="3 8" id="KW-0347">Helicase</keyword>
<evidence type="ECO:0000313" key="9">
    <source>
        <dbReference type="Proteomes" id="UP000239504"/>
    </source>
</evidence>
<dbReference type="SMART" id="SM00487">
    <property type="entry name" value="DEXDc"/>
    <property type="match status" value="1"/>
</dbReference>
<dbReference type="CDD" id="cd18791">
    <property type="entry name" value="SF2_C_RHA"/>
    <property type="match status" value="1"/>
</dbReference>
<gene>
    <name evidence="8" type="primary">hrpB</name>
    <name evidence="8" type="ORF">CW354_11915</name>
</gene>
<evidence type="ECO:0000259" key="7">
    <source>
        <dbReference type="PROSITE" id="PS51194"/>
    </source>
</evidence>
<keyword evidence="9" id="KW-1185">Reference proteome</keyword>
<dbReference type="NCBIfam" id="TIGR01970">
    <property type="entry name" value="DEAH_box_HrpB"/>
    <property type="match status" value="1"/>
</dbReference>
<evidence type="ECO:0000256" key="3">
    <source>
        <dbReference type="ARBA" id="ARBA00022806"/>
    </source>
</evidence>
<dbReference type="InterPro" id="IPR027417">
    <property type="entry name" value="P-loop_NTPase"/>
</dbReference>
<dbReference type="Gene3D" id="3.40.50.300">
    <property type="entry name" value="P-loop containing nucleotide triphosphate hydrolases"/>
    <property type="match status" value="2"/>
</dbReference>
<dbReference type="EMBL" id="PJCH01000007">
    <property type="protein sequence ID" value="PQA87501.1"/>
    <property type="molecule type" value="Genomic_DNA"/>
</dbReference>
<dbReference type="FunFam" id="3.40.50.300:FF:002125">
    <property type="entry name" value="ATP-dependent helicase HrpB"/>
    <property type="match status" value="1"/>
</dbReference>
<dbReference type="GO" id="GO:0003676">
    <property type="term" value="F:nucleic acid binding"/>
    <property type="evidence" value="ECO:0007669"/>
    <property type="project" value="InterPro"/>
</dbReference>
<dbReference type="InterPro" id="IPR010225">
    <property type="entry name" value="HrpB"/>
</dbReference>
<evidence type="ECO:0000256" key="1">
    <source>
        <dbReference type="ARBA" id="ARBA00022741"/>
    </source>
</evidence>
<dbReference type="InterPro" id="IPR011545">
    <property type="entry name" value="DEAD/DEAH_box_helicase_dom"/>
</dbReference>
<dbReference type="PROSITE" id="PS51192">
    <property type="entry name" value="HELICASE_ATP_BIND_1"/>
    <property type="match status" value="1"/>
</dbReference>